<evidence type="ECO:0000313" key="2">
    <source>
        <dbReference type="EMBL" id="MCH5598024.1"/>
    </source>
</evidence>
<dbReference type="EMBL" id="JAKWBL010000001">
    <property type="protein sequence ID" value="MCH5598024.1"/>
    <property type="molecule type" value="Genomic_DNA"/>
</dbReference>
<evidence type="ECO:0000313" key="3">
    <source>
        <dbReference type="Proteomes" id="UP001202248"/>
    </source>
</evidence>
<comment type="caution">
    <text evidence="2">The sequence shown here is derived from an EMBL/GenBank/DDBJ whole genome shotgun (WGS) entry which is preliminary data.</text>
</comment>
<evidence type="ECO:0000259" key="1">
    <source>
        <dbReference type="Pfam" id="PF01881"/>
    </source>
</evidence>
<sequence>MMTETLQSKLKHANLNTDGVAVEFDSNFPNPRTKLIKYGEINNKVNLCPIIIKGSKEQIAFAWNVGVGNSTGIGFGSLK</sequence>
<gene>
    <name evidence="2" type="ORF">MKP09_08935</name>
</gene>
<accession>A0ABS9SIM2</accession>
<feature type="domain" description="CRISPR associated protein Cas6 C-terminal" evidence="1">
    <location>
        <begin position="4"/>
        <end position="78"/>
    </location>
</feature>
<dbReference type="Proteomes" id="UP001202248">
    <property type="component" value="Unassembled WGS sequence"/>
</dbReference>
<name>A0ABS9SIM2_9BACT</name>
<protein>
    <recommendedName>
        <fullName evidence="1">CRISPR associated protein Cas6 C-terminal domain-containing protein</fullName>
    </recommendedName>
</protein>
<dbReference type="InterPro" id="IPR049435">
    <property type="entry name" value="Cas_Cas6_C"/>
</dbReference>
<proteinExistence type="predicted"/>
<keyword evidence="3" id="KW-1185">Reference proteome</keyword>
<reference evidence="2 3" key="1">
    <citation type="submission" date="2022-02" db="EMBL/GenBank/DDBJ databases">
        <authorList>
            <person name="Min J."/>
        </authorList>
    </citation>
    <scope>NUCLEOTIDE SEQUENCE [LARGE SCALE GENOMIC DNA]</scope>
    <source>
        <strain evidence="2 3">GR10-1</strain>
    </source>
</reference>
<dbReference type="Pfam" id="PF01881">
    <property type="entry name" value="Cas_Cas6_C"/>
    <property type="match status" value="1"/>
</dbReference>
<dbReference type="RefSeq" id="WP_240827373.1">
    <property type="nucleotide sequence ID" value="NZ_JAKWBL010000001.1"/>
</dbReference>
<organism evidence="2 3">
    <name type="scientific">Niabella ginsengisoli</name>
    <dbReference type="NCBI Taxonomy" id="522298"/>
    <lineage>
        <taxon>Bacteria</taxon>
        <taxon>Pseudomonadati</taxon>
        <taxon>Bacteroidota</taxon>
        <taxon>Chitinophagia</taxon>
        <taxon>Chitinophagales</taxon>
        <taxon>Chitinophagaceae</taxon>
        <taxon>Niabella</taxon>
    </lineage>
</organism>
<dbReference type="Gene3D" id="3.30.70.1900">
    <property type="match status" value="1"/>
</dbReference>